<evidence type="ECO:0000313" key="2">
    <source>
        <dbReference type="Proteomes" id="UP000886750"/>
    </source>
</evidence>
<keyword evidence="1" id="KW-0378">Hydrolase</keyword>
<accession>A0A9D1ZV09</accession>
<proteinExistence type="predicted"/>
<dbReference type="PROSITE" id="PS51257">
    <property type="entry name" value="PROKAR_LIPOPROTEIN"/>
    <property type="match status" value="1"/>
</dbReference>
<dbReference type="EMBL" id="DXCQ01000028">
    <property type="protein sequence ID" value="HIY96672.1"/>
    <property type="molecule type" value="Genomic_DNA"/>
</dbReference>
<dbReference type="Proteomes" id="UP000886750">
    <property type="component" value="Unassembled WGS sequence"/>
</dbReference>
<dbReference type="InterPro" id="IPR043504">
    <property type="entry name" value="Peptidase_S1_PA_chymotrypsin"/>
</dbReference>
<dbReference type="GO" id="GO:0006508">
    <property type="term" value="P:proteolysis"/>
    <property type="evidence" value="ECO:0007669"/>
    <property type="project" value="UniProtKB-KW"/>
</dbReference>
<organism evidence="1 2">
    <name type="scientific">Candidatus Borkfalkia excrementigallinarum</name>
    <dbReference type="NCBI Taxonomy" id="2838506"/>
    <lineage>
        <taxon>Bacteria</taxon>
        <taxon>Bacillati</taxon>
        <taxon>Bacillota</taxon>
        <taxon>Clostridia</taxon>
        <taxon>Christensenellales</taxon>
        <taxon>Christensenellaceae</taxon>
        <taxon>Candidatus Borkfalkia</taxon>
    </lineage>
</organism>
<comment type="caution">
    <text evidence="1">The sequence shown here is derived from an EMBL/GenBank/DDBJ whole genome shotgun (WGS) entry which is preliminary data.</text>
</comment>
<reference evidence="1" key="2">
    <citation type="submission" date="2021-04" db="EMBL/GenBank/DDBJ databases">
        <authorList>
            <person name="Gilroy R."/>
        </authorList>
    </citation>
    <scope>NUCLEOTIDE SEQUENCE</scope>
    <source>
        <strain evidence="1">1345</strain>
    </source>
</reference>
<keyword evidence="1" id="KW-0645">Protease</keyword>
<dbReference type="SUPFAM" id="SSF50494">
    <property type="entry name" value="Trypsin-like serine proteases"/>
    <property type="match status" value="1"/>
</dbReference>
<sequence>MKRIAVLTFTVIICCLVLVGCGSGAFQRESDPRDIYVEHIDTSWNEDDEFSQNIASVRGAAVVSVISNSIVYENIGNSAVQQIFSGIIINSQGYVLTSSQAAHLPVEAGSGRHLSVYAVLPEIYNVKRQVKLSLVDYNDTAGLAIFKFYDNFYYYADEDKSEAVPGFQVYAEFSGKDAVTGERCVTIGNSLGNALGNVIGADNIDEVELTIMNGIISDARADATVLDPLLFGGDTYEYILTSSPVNFDMYGGALFDENGYLLGVLAFKIGYESSTGNSNDSGYFDRVAAAYPINFVTAYIDSVATKIQAPIPYTVTSPETNTEVV</sequence>
<dbReference type="Gene3D" id="2.40.10.10">
    <property type="entry name" value="Trypsin-like serine proteases"/>
    <property type="match status" value="2"/>
</dbReference>
<name>A0A9D1ZV09_9FIRM</name>
<dbReference type="AlphaFoldDB" id="A0A9D1ZV09"/>
<reference evidence="1" key="1">
    <citation type="journal article" date="2021" name="PeerJ">
        <title>Extensive microbial diversity within the chicken gut microbiome revealed by metagenomics and culture.</title>
        <authorList>
            <person name="Gilroy R."/>
            <person name="Ravi A."/>
            <person name="Getino M."/>
            <person name="Pursley I."/>
            <person name="Horton D.L."/>
            <person name="Alikhan N.F."/>
            <person name="Baker D."/>
            <person name="Gharbi K."/>
            <person name="Hall N."/>
            <person name="Watson M."/>
            <person name="Adriaenssens E.M."/>
            <person name="Foster-Nyarko E."/>
            <person name="Jarju S."/>
            <person name="Secka A."/>
            <person name="Antonio M."/>
            <person name="Oren A."/>
            <person name="Chaudhuri R.R."/>
            <person name="La Ragione R."/>
            <person name="Hildebrand F."/>
            <person name="Pallen M.J."/>
        </authorList>
    </citation>
    <scope>NUCLEOTIDE SEQUENCE</scope>
    <source>
        <strain evidence="1">1345</strain>
    </source>
</reference>
<evidence type="ECO:0000313" key="1">
    <source>
        <dbReference type="EMBL" id="HIY96672.1"/>
    </source>
</evidence>
<dbReference type="InterPro" id="IPR009003">
    <property type="entry name" value="Peptidase_S1_PA"/>
</dbReference>
<gene>
    <name evidence="1" type="ORF">H9729_03205</name>
</gene>
<protein>
    <submittedName>
        <fullName evidence="1">Serine protease</fullName>
    </submittedName>
</protein>
<dbReference type="Pfam" id="PF13365">
    <property type="entry name" value="Trypsin_2"/>
    <property type="match status" value="1"/>
</dbReference>
<dbReference type="GO" id="GO:0008233">
    <property type="term" value="F:peptidase activity"/>
    <property type="evidence" value="ECO:0007669"/>
    <property type="project" value="UniProtKB-KW"/>
</dbReference>